<evidence type="ECO:0000313" key="1">
    <source>
        <dbReference type="EMBL" id="KAK3763319.1"/>
    </source>
</evidence>
<sequence>MDSLIAQETLCYSSAQVAGETWQDSLEENLVAPLLPSVIVTSLFGLVTSSRQPTPICDQVIERGVAGGVATPC</sequence>
<gene>
    <name evidence="1" type="ORF">RRG08_021142</name>
</gene>
<reference evidence="1" key="1">
    <citation type="journal article" date="2023" name="G3 (Bethesda)">
        <title>A reference genome for the long-term kleptoplast-retaining sea slug Elysia crispata morphotype clarki.</title>
        <authorList>
            <person name="Eastman K.E."/>
            <person name="Pendleton A.L."/>
            <person name="Shaikh M.A."/>
            <person name="Suttiyut T."/>
            <person name="Ogas R."/>
            <person name="Tomko P."/>
            <person name="Gavelis G."/>
            <person name="Widhalm J.R."/>
            <person name="Wisecaver J.H."/>
        </authorList>
    </citation>
    <scope>NUCLEOTIDE SEQUENCE</scope>
    <source>
        <strain evidence="1">ECLA1</strain>
    </source>
</reference>
<evidence type="ECO:0000313" key="2">
    <source>
        <dbReference type="Proteomes" id="UP001283361"/>
    </source>
</evidence>
<dbReference type="EMBL" id="JAWDGP010004573">
    <property type="protein sequence ID" value="KAK3763319.1"/>
    <property type="molecule type" value="Genomic_DNA"/>
</dbReference>
<comment type="caution">
    <text evidence="1">The sequence shown here is derived from an EMBL/GenBank/DDBJ whole genome shotgun (WGS) entry which is preliminary data.</text>
</comment>
<protein>
    <submittedName>
        <fullName evidence="1">Uncharacterized protein</fullName>
    </submittedName>
</protein>
<name>A0AAE1DAB1_9GAST</name>
<proteinExistence type="predicted"/>
<keyword evidence="2" id="KW-1185">Reference proteome</keyword>
<dbReference type="AlphaFoldDB" id="A0AAE1DAB1"/>
<organism evidence="1 2">
    <name type="scientific">Elysia crispata</name>
    <name type="common">lettuce slug</name>
    <dbReference type="NCBI Taxonomy" id="231223"/>
    <lineage>
        <taxon>Eukaryota</taxon>
        <taxon>Metazoa</taxon>
        <taxon>Spiralia</taxon>
        <taxon>Lophotrochozoa</taxon>
        <taxon>Mollusca</taxon>
        <taxon>Gastropoda</taxon>
        <taxon>Heterobranchia</taxon>
        <taxon>Euthyneura</taxon>
        <taxon>Panpulmonata</taxon>
        <taxon>Sacoglossa</taxon>
        <taxon>Placobranchoidea</taxon>
        <taxon>Plakobranchidae</taxon>
        <taxon>Elysia</taxon>
    </lineage>
</organism>
<accession>A0AAE1DAB1</accession>
<dbReference type="Proteomes" id="UP001283361">
    <property type="component" value="Unassembled WGS sequence"/>
</dbReference>